<dbReference type="EMBL" id="VJMH01005302">
    <property type="protein sequence ID" value="KAF0697593.1"/>
    <property type="molecule type" value="Genomic_DNA"/>
</dbReference>
<evidence type="ECO:0000313" key="7">
    <source>
        <dbReference type="Proteomes" id="UP000332933"/>
    </source>
</evidence>
<protein>
    <submittedName>
        <fullName evidence="6">Aste57867_11731 protein</fullName>
    </submittedName>
</protein>
<dbReference type="PROSITE" id="PS50222">
    <property type="entry name" value="EF_HAND_2"/>
    <property type="match status" value="1"/>
</dbReference>
<dbReference type="SMART" id="SM00220">
    <property type="entry name" value="S_TKc"/>
    <property type="match status" value="1"/>
</dbReference>
<feature type="region of interest" description="Disordered" evidence="2">
    <location>
        <begin position="901"/>
        <end position="920"/>
    </location>
</feature>
<evidence type="ECO:0000259" key="4">
    <source>
        <dbReference type="PROSITE" id="PS50222"/>
    </source>
</evidence>
<dbReference type="GO" id="GO:0005524">
    <property type="term" value="F:ATP binding"/>
    <property type="evidence" value="ECO:0007669"/>
    <property type="project" value="InterPro"/>
</dbReference>
<dbReference type="InterPro" id="IPR011009">
    <property type="entry name" value="Kinase-like_dom_sf"/>
</dbReference>
<dbReference type="GO" id="GO:0004672">
    <property type="term" value="F:protein kinase activity"/>
    <property type="evidence" value="ECO:0007669"/>
    <property type="project" value="InterPro"/>
</dbReference>
<dbReference type="PANTHER" id="PTHR24157:SF3">
    <property type="entry name" value="ANKYRIN REPEAT, SAM AND BASIC LEUCINE ZIPPER DOMAIN-CONTAINING PROTEIN 1"/>
    <property type="match status" value="1"/>
</dbReference>
<dbReference type="Gene3D" id="1.25.40.20">
    <property type="entry name" value="Ankyrin repeat-containing domain"/>
    <property type="match status" value="2"/>
</dbReference>
<dbReference type="InterPro" id="IPR018247">
    <property type="entry name" value="EF_Hand_1_Ca_BS"/>
</dbReference>
<dbReference type="GO" id="GO:0071546">
    <property type="term" value="C:pi-body"/>
    <property type="evidence" value="ECO:0007669"/>
    <property type="project" value="TreeGrafter"/>
</dbReference>
<evidence type="ECO:0000259" key="3">
    <source>
        <dbReference type="PROSITE" id="PS50011"/>
    </source>
</evidence>
<reference evidence="5" key="2">
    <citation type="submission" date="2019-06" db="EMBL/GenBank/DDBJ databases">
        <title>Genomics analysis of Aphanomyces spp. identifies a new class of oomycete effector associated with host adaptation.</title>
        <authorList>
            <person name="Gaulin E."/>
        </authorList>
    </citation>
    <scope>NUCLEOTIDE SEQUENCE</scope>
    <source>
        <strain evidence="5">CBS 578.67</strain>
    </source>
</reference>
<dbReference type="PROSITE" id="PS00018">
    <property type="entry name" value="EF_HAND_1"/>
    <property type="match status" value="1"/>
</dbReference>
<dbReference type="SUPFAM" id="SSF56112">
    <property type="entry name" value="Protein kinase-like (PK-like)"/>
    <property type="match status" value="1"/>
</dbReference>
<dbReference type="SMART" id="SM00248">
    <property type="entry name" value="ANK"/>
    <property type="match status" value="7"/>
</dbReference>
<dbReference type="Gene3D" id="1.10.510.10">
    <property type="entry name" value="Transferase(Phosphotransferase) domain 1"/>
    <property type="match status" value="1"/>
</dbReference>
<gene>
    <name evidence="6" type="primary">Aste57867_11731</name>
    <name evidence="5" type="ORF">As57867_011687</name>
    <name evidence="6" type="ORF">ASTE57867_11731</name>
</gene>
<evidence type="ECO:0000313" key="5">
    <source>
        <dbReference type="EMBL" id="KAF0697593.1"/>
    </source>
</evidence>
<name>A0A485KTS5_9STRA</name>
<dbReference type="EMBL" id="CAADRA010005323">
    <property type="protein sequence ID" value="VFT88588.1"/>
    <property type="molecule type" value="Genomic_DNA"/>
</dbReference>
<dbReference type="SUPFAM" id="SSF48403">
    <property type="entry name" value="Ankyrin repeat"/>
    <property type="match status" value="1"/>
</dbReference>
<dbReference type="InterPro" id="IPR036770">
    <property type="entry name" value="Ankyrin_rpt-contain_sf"/>
</dbReference>
<dbReference type="PANTHER" id="PTHR24157">
    <property type="entry name" value="ANKYRIN REPEAT, SAM AND BASIC LEUCINE ZIPPER DOMAIN-CONTAINING PROTEIN 1"/>
    <property type="match status" value="1"/>
</dbReference>
<dbReference type="PROSITE" id="PS50011">
    <property type="entry name" value="PROTEIN_KINASE_DOM"/>
    <property type="match status" value="1"/>
</dbReference>
<proteinExistence type="inferred from homology"/>
<keyword evidence="7" id="KW-1185">Reference proteome</keyword>
<dbReference type="Pfam" id="PF12796">
    <property type="entry name" value="Ank_2"/>
    <property type="match status" value="2"/>
</dbReference>
<dbReference type="Pfam" id="PF00023">
    <property type="entry name" value="Ank"/>
    <property type="match status" value="1"/>
</dbReference>
<feature type="compositionally biased region" description="Basic and acidic residues" evidence="2">
    <location>
        <begin position="908"/>
        <end position="920"/>
    </location>
</feature>
<reference evidence="6 7" key="1">
    <citation type="submission" date="2019-03" db="EMBL/GenBank/DDBJ databases">
        <authorList>
            <person name="Gaulin E."/>
            <person name="Dumas B."/>
        </authorList>
    </citation>
    <scope>NUCLEOTIDE SEQUENCE [LARGE SCALE GENOMIC DNA]</scope>
    <source>
        <strain evidence="6">CBS 568.67</strain>
    </source>
</reference>
<dbReference type="OrthoDB" id="20872at2759"/>
<dbReference type="Pfam" id="PF00069">
    <property type="entry name" value="Pkinase"/>
    <property type="match status" value="2"/>
</dbReference>
<dbReference type="AlphaFoldDB" id="A0A485KTS5"/>
<organism evidence="6 7">
    <name type="scientific">Aphanomyces stellatus</name>
    <dbReference type="NCBI Taxonomy" id="120398"/>
    <lineage>
        <taxon>Eukaryota</taxon>
        <taxon>Sar</taxon>
        <taxon>Stramenopiles</taxon>
        <taxon>Oomycota</taxon>
        <taxon>Saprolegniomycetes</taxon>
        <taxon>Saprolegniales</taxon>
        <taxon>Verrucalvaceae</taxon>
        <taxon>Aphanomyces</taxon>
    </lineage>
</organism>
<dbReference type="InterPro" id="IPR002048">
    <property type="entry name" value="EF_hand_dom"/>
</dbReference>
<evidence type="ECO:0000256" key="1">
    <source>
        <dbReference type="ARBA" id="ARBA00024334"/>
    </source>
</evidence>
<dbReference type="Proteomes" id="UP000332933">
    <property type="component" value="Unassembled WGS sequence"/>
</dbReference>
<dbReference type="InterPro" id="IPR000719">
    <property type="entry name" value="Prot_kinase_dom"/>
</dbReference>
<evidence type="ECO:0000256" key="2">
    <source>
        <dbReference type="SAM" id="MobiDB-lite"/>
    </source>
</evidence>
<accession>A0A485KTS5</accession>
<sequence>MEYKPKEDSVEDLLAAVKAGRVDQMLEIMDRGQVDINALGEITTEYGDKATITALIYASNEGHIEVVRALLSCEGIDINATNNYGASALMYASKMGRTDVVRTLSGHEGIDVNALDKYGTSALMIASEKGRAEIVRILLGCESININDTDKNGKSALMYASNEGRGEVVCALSGCDGIEINAIDKFGTSALMYASEKGHVEVVRAMSGCEGIDINAIDKEGKRPLEYCAKYFDHKAAMKLLLLDMPIQARDGNLVSRQDHSFSWTTFMDVTLSVDLAVRQSCVASILNHSNFASYFHELLHELAFAKDQHGREVIQITDASSRKYFYDQLYFCGRYQIFEGPPVHVSNTAVVVMAYDHGICAQVFQEHKNIDGHLDEARFVTCSAILGRLVAKTKKHGKKQSQEEFRLWDRDASGALSEEEFHRYCMQHFGGKLKVAMKFMRSSTEYNREVKTRMRLNSEFVVHQLPTLEQSMFQKHMPTLKINGDFSMANFGHVLVMAAADRSLDDIFLKERPGDNKTKTLLNEVVLGLQHLHAQGFVHGDLKKLNVLRVQNELKLIDFDAAVRVGQPLGAKYSSGILPPEMFESLENDDDIARHKTYWGRDDLFTRKKAPVKSSYVVKAYRDGHDVRDLPYSLVNATTAVDMWSFGCMVFQMLSGQELVPTDINQNVLRQRIKTFIPSEEAQDLVMRLLVVDPTTRLSATDALNHPYFTGIRDTRAMIAKLEEMKQTQAKICSQVAEVAESEMLRGRLLEKSSETLETATLELERDVASVLLEANDVVVPTSFVVLPCKTLTGDSVDATKVTSFMAHLWNTGKMLQAAKGSSVSALVSKLTADGPLYLYLIDEGTGAVVITEEMDSVYPIEIPIRDDNSFLLMNLPFIQSTFKSLKKGSAAVGGLRRLNLLPSSKPPKDKKEPEQTKHDWTKEIERAIADLPEPTVSFQVLQQALDVKESVAFVRGAALREIMRFFNTHDPSHSFAGLKRVISNQGCVIWTSEVRAMEQEASQAAN</sequence>
<dbReference type="GO" id="GO:0005509">
    <property type="term" value="F:calcium ion binding"/>
    <property type="evidence" value="ECO:0007669"/>
    <property type="project" value="InterPro"/>
</dbReference>
<feature type="domain" description="EF-hand" evidence="4">
    <location>
        <begin position="397"/>
        <end position="432"/>
    </location>
</feature>
<feature type="domain" description="Protein kinase" evidence="3">
    <location>
        <begin position="406"/>
        <end position="710"/>
    </location>
</feature>
<evidence type="ECO:0000313" key="6">
    <source>
        <dbReference type="EMBL" id="VFT88588.1"/>
    </source>
</evidence>
<comment type="similarity">
    <text evidence="1">Belongs to the protein kinase superfamily. Ser/Thr protein kinase family. CDPK subfamily.</text>
</comment>
<dbReference type="InterPro" id="IPR002110">
    <property type="entry name" value="Ankyrin_rpt"/>
</dbReference>